<keyword evidence="2" id="KW-0732">Signal</keyword>
<proteinExistence type="predicted"/>
<evidence type="ECO:0000313" key="3">
    <source>
        <dbReference type="EMBL" id="RVW10595.1"/>
    </source>
</evidence>
<evidence type="ECO:0000256" key="2">
    <source>
        <dbReference type="SAM" id="SignalP"/>
    </source>
</evidence>
<keyword evidence="1" id="KW-0677">Repeat</keyword>
<name>A0A3S3BVY5_9NOCA</name>
<comment type="caution">
    <text evidence="3">The sequence shown here is derived from an EMBL/GenBank/DDBJ whole genome shotgun (WGS) entry which is preliminary data.</text>
</comment>
<dbReference type="OrthoDB" id="4455641at2"/>
<accession>A0A3S3BVY5</accession>
<dbReference type="AlphaFoldDB" id="A0A3S3BVY5"/>
<dbReference type="InterPro" id="IPR001258">
    <property type="entry name" value="NHL_repeat"/>
</dbReference>
<protein>
    <recommendedName>
        <fullName evidence="5">SMP-30/Gluconolactonase/LRE-like region domain-containing protein</fullName>
    </recommendedName>
</protein>
<dbReference type="Pfam" id="PF01436">
    <property type="entry name" value="NHL"/>
    <property type="match status" value="2"/>
</dbReference>
<evidence type="ECO:0000313" key="4">
    <source>
        <dbReference type="Proteomes" id="UP000286208"/>
    </source>
</evidence>
<evidence type="ECO:0000256" key="1">
    <source>
        <dbReference type="ARBA" id="ARBA00022737"/>
    </source>
</evidence>
<dbReference type="EMBL" id="RKLP01000002">
    <property type="protein sequence ID" value="RVW10595.1"/>
    <property type="molecule type" value="Genomic_DNA"/>
</dbReference>
<organism evidence="3 4">
    <name type="scientific">Prescottella agglutinans</name>
    <dbReference type="NCBI Taxonomy" id="1644129"/>
    <lineage>
        <taxon>Bacteria</taxon>
        <taxon>Bacillati</taxon>
        <taxon>Actinomycetota</taxon>
        <taxon>Actinomycetes</taxon>
        <taxon>Mycobacteriales</taxon>
        <taxon>Nocardiaceae</taxon>
        <taxon>Prescottella</taxon>
    </lineage>
</organism>
<dbReference type="SUPFAM" id="SSF63825">
    <property type="entry name" value="YWTD domain"/>
    <property type="match status" value="1"/>
</dbReference>
<feature type="chain" id="PRO_5038664474" description="SMP-30/Gluconolactonase/LRE-like region domain-containing protein" evidence="2">
    <location>
        <begin position="24"/>
        <end position="325"/>
    </location>
</feature>
<reference evidence="3 4" key="1">
    <citation type="submission" date="2018-11" db="EMBL/GenBank/DDBJ databases">
        <title>Rhodococcus spongicola sp. nov. and Rhodococcus xishaensis sp. nov. from marine sponges.</title>
        <authorList>
            <person name="Li L."/>
            <person name="Lin H.W."/>
        </authorList>
    </citation>
    <scope>NUCLEOTIDE SEQUENCE [LARGE SCALE GENOMIC DNA]</scope>
    <source>
        <strain evidence="3 4">CCTCC AB2014297</strain>
    </source>
</reference>
<feature type="signal peptide" evidence="2">
    <location>
        <begin position="1"/>
        <end position="23"/>
    </location>
</feature>
<dbReference type="Gene3D" id="2.120.10.30">
    <property type="entry name" value="TolB, C-terminal domain"/>
    <property type="match status" value="1"/>
</dbReference>
<keyword evidence="4" id="KW-1185">Reference proteome</keyword>
<gene>
    <name evidence="3" type="ORF">EGT67_05405</name>
</gene>
<sequence>MSRGNSMALARKCAVGIATTAMAAGLVVSGAGTVFAAPGYPPAPPANSSMQSRPLLPTLEGGAYAVDGSDLYVADTALHRAIRIVPGVEEPITLPFTGLDSPSGIAVENGNVYVTDTGNDRVLALLDGQSTPVRLPFDGLSRPGAIAVENGTVYVADTGNHRILALRAGESTPTVLPFGELAVGDQLAVDDGDVYTIDSSGNLLVELPSGATTPTVRPFKTNHTITGLDVDNGDIYYSRLETGWVPIAFGSLTQQPPTDGIAQIPEGDTMGWMLNFSDFSEPAVLHIDNGQGYLVDGVHEAVPQVLTPFFPLGPAPASSASPFGS</sequence>
<dbReference type="InterPro" id="IPR011042">
    <property type="entry name" value="6-blade_b-propeller_TolB-like"/>
</dbReference>
<dbReference type="Proteomes" id="UP000286208">
    <property type="component" value="Unassembled WGS sequence"/>
</dbReference>
<evidence type="ECO:0008006" key="5">
    <source>
        <dbReference type="Google" id="ProtNLM"/>
    </source>
</evidence>